<accession>A0A398CER4</accession>
<evidence type="ECO:0000313" key="1">
    <source>
        <dbReference type="EMBL" id="RIE01203.1"/>
    </source>
</evidence>
<comment type="caution">
    <text evidence="1">The sequence shown here is derived from an EMBL/GenBank/DDBJ whole genome shotgun (WGS) entry which is preliminary data.</text>
</comment>
<sequence length="124" mass="14107">MEKGGNELRHVRAFQRLPFLFFLLCAFFVFNMPTMMIGDPVATSNSSALVHDMPNSVKATKRTSPTPAGKLLWISALLASLFRFFSYPLFRMTAPPLAFLPSFFLHNLKRMLMPLKFTTSYIPV</sequence>
<keyword evidence="2" id="KW-1185">Reference proteome</keyword>
<evidence type="ECO:0000313" key="2">
    <source>
        <dbReference type="Proteomes" id="UP000266340"/>
    </source>
</evidence>
<gene>
    <name evidence="1" type="ORF">D3H35_22665</name>
</gene>
<dbReference type="EMBL" id="QXJM01000040">
    <property type="protein sequence ID" value="RIE01203.1"/>
    <property type="molecule type" value="Genomic_DNA"/>
</dbReference>
<dbReference type="Proteomes" id="UP000266340">
    <property type="component" value="Unassembled WGS sequence"/>
</dbReference>
<reference evidence="1 2" key="1">
    <citation type="submission" date="2018-09" db="EMBL/GenBank/DDBJ databases">
        <title>Cohnella cavernae sp. nov., isolated from a karst cave.</title>
        <authorList>
            <person name="Zhu H."/>
        </authorList>
    </citation>
    <scope>NUCLEOTIDE SEQUENCE [LARGE SCALE GENOMIC DNA]</scope>
    <source>
        <strain evidence="1 2">K2E09-144</strain>
    </source>
</reference>
<proteinExistence type="predicted"/>
<dbReference type="AlphaFoldDB" id="A0A398CER4"/>
<name>A0A398CER4_9BACL</name>
<protein>
    <submittedName>
        <fullName evidence="1">Uncharacterized protein</fullName>
    </submittedName>
</protein>
<organism evidence="1 2">
    <name type="scientific">Cohnella faecalis</name>
    <dbReference type="NCBI Taxonomy" id="2315694"/>
    <lineage>
        <taxon>Bacteria</taxon>
        <taxon>Bacillati</taxon>
        <taxon>Bacillota</taxon>
        <taxon>Bacilli</taxon>
        <taxon>Bacillales</taxon>
        <taxon>Paenibacillaceae</taxon>
        <taxon>Cohnella</taxon>
    </lineage>
</organism>